<organism evidence="2">
    <name type="scientific">bioreactor metagenome</name>
    <dbReference type="NCBI Taxonomy" id="1076179"/>
    <lineage>
        <taxon>unclassified sequences</taxon>
        <taxon>metagenomes</taxon>
        <taxon>ecological metagenomes</taxon>
    </lineage>
</organism>
<comment type="caution">
    <text evidence="2">The sequence shown here is derived from an EMBL/GenBank/DDBJ whole genome shotgun (WGS) entry which is preliminary data.</text>
</comment>
<feature type="region of interest" description="Disordered" evidence="1">
    <location>
        <begin position="1"/>
        <end position="20"/>
    </location>
</feature>
<protein>
    <submittedName>
        <fullName evidence="2">Uncharacterized protein</fullName>
    </submittedName>
</protein>
<sequence>MRARRIAVGRGREHGTQLNQNAHPVLHASADGDAVGVGAEGDHMLLEIKVRRHLAPPLVAKARGRQAVGGDGAGAGLAARADQKGADFLAHLVVAALVLPRQLAVDVVAHLLDLALNGVFQRGGCGQVDGRWIGAGHGASGSGRADVHARAELVLWAGRRGGCGGGRCRGCRAGGAGSRGGRHWLGRLGCGRFSGLGDWCGGLRLGLGHRFRGGGGFRLGQRVWCG</sequence>
<name>A0A645CL91_9ZZZZ</name>
<reference evidence="2" key="1">
    <citation type="submission" date="2019-08" db="EMBL/GenBank/DDBJ databases">
        <authorList>
            <person name="Kucharzyk K."/>
            <person name="Murdoch R.W."/>
            <person name="Higgins S."/>
            <person name="Loffler F."/>
        </authorList>
    </citation>
    <scope>NUCLEOTIDE SEQUENCE</scope>
</reference>
<accession>A0A645CL91</accession>
<proteinExistence type="predicted"/>
<dbReference type="AlphaFoldDB" id="A0A645CL91"/>
<evidence type="ECO:0000313" key="2">
    <source>
        <dbReference type="EMBL" id="MPM77736.1"/>
    </source>
</evidence>
<dbReference type="EMBL" id="VSSQ01028145">
    <property type="protein sequence ID" value="MPM77736.1"/>
    <property type="molecule type" value="Genomic_DNA"/>
</dbReference>
<gene>
    <name evidence="2" type="ORF">SDC9_124744</name>
</gene>
<evidence type="ECO:0000256" key="1">
    <source>
        <dbReference type="SAM" id="MobiDB-lite"/>
    </source>
</evidence>